<gene>
    <name evidence="3" type="ORF">L9F63_017414</name>
</gene>
<sequence length="352" mass="39790">VSSTKLSFLQEVLTVVTKAKAINPESTATLTTTEELPSISPSLTSDEIQYLLQPREGKNPSSLHSRMTKHARHKSKKKEPSFHDAMDHFDIKKRMSDRKTANNDEDSRRISNRAVPDAGRAVRCEAKILAGLDHSCSFRCEDRGFESRWDRLNHGSVSRVTPFPHEYALSISGLLRRYLEVKQLVTVLRRSLIGRRLSSSPQRISSSPQYLVGPWRLSCSSKYLVGPWLEVKQLVAEVKQLVTVLRRSLEVKLLVTEYLGGPWRLSSSSQYLVGRWLEVKLLVAEVKLLEVKLLVTAVKLLITYLYIGVLRRSLIGVLSRSLYLGGPCLTFNNSIYIVTCFVIFLSMSPFIS</sequence>
<reference evidence="3" key="2">
    <citation type="submission" date="2023-05" db="EMBL/GenBank/DDBJ databases">
        <authorList>
            <person name="Fouks B."/>
        </authorList>
    </citation>
    <scope>NUCLEOTIDE SEQUENCE</scope>
    <source>
        <strain evidence="3">Stay&amp;Tobe</strain>
        <tissue evidence="3">Testes</tissue>
    </source>
</reference>
<feature type="transmembrane region" description="Helical" evidence="2">
    <location>
        <begin position="322"/>
        <end position="347"/>
    </location>
</feature>
<feature type="transmembrane region" description="Helical" evidence="2">
    <location>
        <begin position="291"/>
        <end position="310"/>
    </location>
</feature>
<feature type="region of interest" description="Disordered" evidence="1">
    <location>
        <begin position="53"/>
        <end position="109"/>
    </location>
</feature>
<evidence type="ECO:0000313" key="4">
    <source>
        <dbReference type="Proteomes" id="UP001233999"/>
    </source>
</evidence>
<keyword evidence="2" id="KW-0812">Transmembrane</keyword>
<feature type="non-terminal residue" evidence="3">
    <location>
        <position position="352"/>
    </location>
</feature>
<evidence type="ECO:0000256" key="1">
    <source>
        <dbReference type="SAM" id="MobiDB-lite"/>
    </source>
</evidence>
<organism evidence="3 4">
    <name type="scientific">Diploptera punctata</name>
    <name type="common">Pacific beetle cockroach</name>
    <dbReference type="NCBI Taxonomy" id="6984"/>
    <lineage>
        <taxon>Eukaryota</taxon>
        <taxon>Metazoa</taxon>
        <taxon>Ecdysozoa</taxon>
        <taxon>Arthropoda</taxon>
        <taxon>Hexapoda</taxon>
        <taxon>Insecta</taxon>
        <taxon>Pterygota</taxon>
        <taxon>Neoptera</taxon>
        <taxon>Polyneoptera</taxon>
        <taxon>Dictyoptera</taxon>
        <taxon>Blattodea</taxon>
        <taxon>Blaberoidea</taxon>
        <taxon>Blaberidae</taxon>
        <taxon>Diplopterinae</taxon>
        <taxon>Diploptera</taxon>
    </lineage>
</organism>
<keyword evidence="4" id="KW-1185">Reference proteome</keyword>
<dbReference type="AlphaFoldDB" id="A0AAD8EH47"/>
<protein>
    <submittedName>
        <fullName evidence="3">Uncharacterized protein</fullName>
    </submittedName>
</protein>
<feature type="compositionally biased region" description="Basic and acidic residues" evidence="1">
    <location>
        <begin position="78"/>
        <end position="109"/>
    </location>
</feature>
<feature type="compositionally biased region" description="Basic residues" evidence="1">
    <location>
        <begin position="66"/>
        <end position="77"/>
    </location>
</feature>
<reference evidence="3" key="1">
    <citation type="journal article" date="2023" name="IScience">
        <title>Live-bearing cockroach genome reveals convergent evolutionary mechanisms linked to viviparity in insects and beyond.</title>
        <authorList>
            <person name="Fouks B."/>
            <person name="Harrison M.C."/>
            <person name="Mikhailova A.A."/>
            <person name="Marchal E."/>
            <person name="English S."/>
            <person name="Carruthers M."/>
            <person name="Jennings E.C."/>
            <person name="Chiamaka E.L."/>
            <person name="Frigard R.A."/>
            <person name="Pippel M."/>
            <person name="Attardo G.M."/>
            <person name="Benoit J.B."/>
            <person name="Bornberg-Bauer E."/>
            <person name="Tobe S.S."/>
        </authorList>
    </citation>
    <scope>NUCLEOTIDE SEQUENCE</scope>
    <source>
        <strain evidence="3">Stay&amp;Tobe</strain>
    </source>
</reference>
<dbReference type="Proteomes" id="UP001233999">
    <property type="component" value="Unassembled WGS sequence"/>
</dbReference>
<evidence type="ECO:0000256" key="2">
    <source>
        <dbReference type="SAM" id="Phobius"/>
    </source>
</evidence>
<name>A0AAD8EH47_DIPPU</name>
<keyword evidence="2" id="KW-0472">Membrane</keyword>
<evidence type="ECO:0000313" key="3">
    <source>
        <dbReference type="EMBL" id="KAJ9589362.1"/>
    </source>
</evidence>
<proteinExistence type="predicted"/>
<keyword evidence="2" id="KW-1133">Transmembrane helix</keyword>
<dbReference type="EMBL" id="JASPKZ010004946">
    <property type="protein sequence ID" value="KAJ9589362.1"/>
    <property type="molecule type" value="Genomic_DNA"/>
</dbReference>
<feature type="non-terminal residue" evidence="3">
    <location>
        <position position="1"/>
    </location>
</feature>
<accession>A0AAD8EH47</accession>
<comment type="caution">
    <text evidence="3">The sequence shown here is derived from an EMBL/GenBank/DDBJ whole genome shotgun (WGS) entry which is preliminary data.</text>
</comment>